<feature type="domain" description="FAD-binding" evidence="6">
    <location>
        <begin position="7"/>
        <end position="46"/>
    </location>
</feature>
<dbReference type="GO" id="GO:0004497">
    <property type="term" value="F:monooxygenase activity"/>
    <property type="evidence" value="ECO:0007669"/>
    <property type="project" value="UniProtKB-KW"/>
</dbReference>
<protein>
    <recommendedName>
        <fullName evidence="6">FAD-binding domain-containing protein</fullName>
    </recommendedName>
</protein>
<keyword evidence="4" id="KW-0560">Oxidoreductase</keyword>
<evidence type="ECO:0000256" key="1">
    <source>
        <dbReference type="ARBA" id="ARBA00001974"/>
    </source>
</evidence>
<feature type="domain" description="FAD-binding" evidence="6">
    <location>
        <begin position="314"/>
        <end position="375"/>
    </location>
</feature>
<keyword evidence="8" id="KW-1185">Reference proteome</keyword>
<dbReference type="InterPro" id="IPR036188">
    <property type="entry name" value="FAD/NAD-bd_sf"/>
</dbReference>
<feature type="domain" description="FAD-binding" evidence="6">
    <location>
        <begin position="121"/>
        <end position="176"/>
    </location>
</feature>
<dbReference type="GO" id="GO:0071949">
    <property type="term" value="F:FAD binding"/>
    <property type="evidence" value="ECO:0007669"/>
    <property type="project" value="InterPro"/>
</dbReference>
<dbReference type="SUPFAM" id="SSF51905">
    <property type="entry name" value="FAD/NAD(P)-binding domain"/>
    <property type="match status" value="1"/>
</dbReference>
<evidence type="ECO:0000256" key="2">
    <source>
        <dbReference type="ARBA" id="ARBA00022630"/>
    </source>
</evidence>
<dbReference type="Gene3D" id="3.50.50.60">
    <property type="entry name" value="FAD/NAD(P)-binding domain"/>
    <property type="match status" value="1"/>
</dbReference>
<gene>
    <name evidence="7" type="ORF">H2204_004671</name>
</gene>
<organism evidence="7 8">
    <name type="scientific">Knufia peltigerae</name>
    <dbReference type="NCBI Taxonomy" id="1002370"/>
    <lineage>
        <taxon>Eukaryota</taxon>
        <taxon>Fungi</taxon>
        <taxon>Dikarya</taxon>
        <taxon>Ascomycota</taxon>
        <taxon>Pezizomycotina</taxon>
        <taxon>Eurotiomycetes</taxon>
        <taxon>Chaetothyriomycetidae</taxon>
        <taxon>Chaetothyriales</taxon>
        <taxon>Trichomeriaceae</taxon>
        <taxon>Knufia</taxon>
    </lineage>
</organism>
<name>A0AA38Y6R1_9EURO</name>
<dbReference type="InterPro" id="IPR002938">
    <property type="entry name" value="FAD-bd"/>
</dbReference>
<comment type="cofactor">
    <cofactor evidence="1">
        <name>FAD</name>
        <dbReference type="ChEBI" id="CHEBI:57692"/>
    </cofactor>
</comment>
<sequence>MDVKTNFEVIVVGAGASGLLIAQGLKLNGIKATVYERESATTYLTRPREWGMSLHFGQNSLSKCIPPNLMSRMNEALCDPYDTERRTSWPLYNGQTGEKFFDMPGHNPIRVSHRKLRALLSEGIDIRYGKRLVKLSRTEASSSATAKFADGDTATAALIVGCEGAHSAVREALVGRERAVNTPIDVQVFNACWRLPADVALLQRKDSPVFRVGYHPAGMTWVSGIQDVKDPGDPTTFLFQQLLSWPGRPHAEDFPDQRSKVEFVKEKARIYAEPWKSAGLNIPEDTELHVDRIAIWKPDVTVDWASSCPLWPHVAVAGDAAHSMPPFRGQGLNNALTDAERIVSELVEVKHGIKSLGEAVRSYESEMKARGAKEVEISTVQSRMVHNWDTLMESPMMKAGMDAYKGDVGEYTKYLDQKVGKQAGSVS</sequence>
<accession>A0AA38Y6R1</accession>
<comment type="caution">
    <text evidence="7">The sequence shown here is derived from an EMBL/GenBank/DDBJ whole genome shotgun (WGS) entry which is preliminary data.</text>
</comment>
<dbReference type="Pfam" id="PF01494">
    <property type="entry name" value="FAD_binding_3"/>
    <property type="match status" value="3"/>
</dbReference>
<evidence type="ECO:0000256" key="5">
    <source>
        <dbReference type="ARBA" id="ARBA00023033"/>
    </source>
</evidence>
<evidence type="ECO:0000313" key="8">
    <source>
        <dbReference type="Proteomes" id="UP001172681"/>
    </source>
</evidence>
<dbReference type="PRINTS" id="PR00420">
    <property type="entry name" value="RNGMNOXGNASE"/>
</dbReference>
<keyword evidence="2" id="KW-0285">Flavoprotein</keyword>
<dbReference type="EMBL" id="JAPDRN010000024">
    <property type="protein sequence ID" value="KAJ9637522.1"/>
    <property type="molecule type" value="Genomic_DNA"/>
</dbReference>
<evidence type="ECO:0000313" key="7">
    <source>
        <dbReference type="EMBL" id="KAJ9637522.1"/>
    </source>
</evidence>
<reference evidence="7" key="1">
    <citation type="submission" date="2022-10" db="EMBL/GenBank/DDBJ databases">
        <title>Culturing micro-colonial fungi from biological soil crusts in the Mojave desert and describing Neophaeococcomyces mojavensis, and introducing the new genera and species Taxawa tesnikishii.</title>
        <authorList>
            <person name="Kurbessoian T."/>
            <person name="Stajich J.E."/>
        </authorList>
    </citation>
    <scope>NUCLEOTIDE SEQUENCE</scope>
    <source>
        <strain evidence="7">TK_35</strain>
    </source>
</reference>
<evidence type="ECO:0000256" key="4">
    <source>
        <dbReference type="ARBA" id="ARBA00023002"/>
    </source>
</evidence>
<dbReference type="AlphaFoldDB" id="A0AA38Y6R1"/>
<evidence type="ECO:0000259" key="6">
    <source>
        <dbReference type="Pfam" id="PF01494"/>
    </source>
</evidence>
<proteinExistence type="predicted"/>
<keyword evidence="5" id="KW-0503">Monooxygenase</keyword>
<dbReference type="Proteomes" id="UP001172681">
    <property type="component" value="Unassembled WGS sequence"/>
</dbReference>
<evidence type="ECO:0000256" key="3">
    <source>
        <dbReference type="ARBA" id="ARBA00022827"/>
    </source>
</evidence>
<dbReference type="PANTHER" id="PTHR47178:SF2">
    <property type="entry name" value="FAD-BINDING DOMAIN-CONTAINING PROTEIN"/>
    <property type="match status" value="1"/>
</dbReference>
<keyword evidence="3" id="KW-0274">FAD</keyword>
<dbReference type="PANTHER" id="PTHR47178">
    <property type="entry name" value="MONOOXYGENASE, FAD-BINDING"/>
    <property type="match status" value="1"/>
</dbReference>